<evidence type="ECO:0000313" key="3">
    <source>
        <dbReference type="EMBL" id="ROT74851.1"/>
    </source>
</evidence>
<dbReference type="Proteomes" id="UP000283509">
    <property type="component" value="Unassembled WGS sequence"/>
</dbReference>
<keyword evidence="4" id="KW-1185">Reference proteome</keyword>
<dbReference type="EMBL" id="QCYY01001840">
    <property type="protein sequence ID" value="ROT74851.1"/>
    <property type="molecule type" value="Genomic_DNA"/>
</dbReference>
<dbReference type="OrthoDB" id="6366364at2759"/>
<evidence type="ECO:0000256" key="1">
    <source>
        <dbReference type="SAM" id="Coils"/>
    </source>
</evidence>
<protein>
    <submittedName>
        <fullName evidence="3">Uncharacterized protein</fullName>
    </submittedName>
</protein>
<feature type="coiled-coil region" evidence="1">
    <location>
        <begin position="164"/>
        <end position="191"/>
    </location>
</feature>
<name>A0A3R7MFB7_PENVA</name>
<sequence length="212" mass="23152">MGPGRNCGLIYRTPCFAGSLRDNLCSLQVDLQRARSSSAYLLQLRPHLLRECLSKGRRTARVCSGALLAAGPRPVLDAEANFALLDLLEAVSAWTTTTCSPSPSTCPHRRPRTRSTGVRSPPYSRESPLGPATSRSGGRLAGGGRGASGKEEAYCHEELEGLDGKKLRLEKEEAEERKTLLELEEEELQLAMAMSLSHQMSEEKAADYYDTD</sequence>
<dbReference type="AlphaFoldDB" id="A0A3R7MFB7"/>
<comment type="caution">
    <text evidence="3">The sequence shown here is derived from an EMBL/GenBank/DDBJ whole genome shotgun (WGS) entry which is preliminary data.</text>
</comment>
<reference evidence="3 4" key="2">
    <citation type="submission" date="2019-01" db="EMBL/GenBank/DDBJ databases">
        <title>The decoding of complex shrimp genome reveals the adaptation for benthos swimmer, frequently molting mechanism and breeding impact on genome.</title>
        <authorList>
            <person name="Sun Y."/>
            <person name="Gao Y."/>
            <person name="Yu Y."/>
        </authorList>
    </citation>
    <scope>NUCLEOTIDE SEQUENCE [LARGE SCALE GENOMIC DNA]</scope>
    <source>
        <tissue evidence="3">Muscle</tissue>
    </source>
</reference>
<feature type="region of interest" description="Disordered" evidence="2">
    <location>
        <begin position="98"/>
        <end position="153"/>
    </location>
</feature>
<keyword evidence="1" id="KW-0175">Coiled coil</keyword>
<evidence type="ECO:0000256" key="2">
    <source>
        <dbReference type="SAM" id="MobiDB-lite"/>
    </source>
</evidence>
<reference evidence="3 4" key="1">
    <citation type="submission" date="2018-04" db="EMBL/GenBank/DDBJ databases">
        <authorList>
            <person name="Zhang X."/>
            <person name="Yuan J."/>
            <person name="Li F."/>
            <person name="Xiang J."/>
        </authorList>
    </citation>
    <scope>NUCLEOTIDE SEQUENCE [LARGE SCALE GENOMIC DNA]</scope>
    <source>
        <tissue evidence="3">Muscle</tissue>
    </source>
</reference>
<accession>A0A3R7MFB7</accession>
<evidence type="ECO:0000313" key="4">
    <source>
        <dbReference type="Proteomes" id="UP000283509"/>
    </source>
</evidence>
<gene>
    <name evidence="3" type="ORF">C7M84_006608</name>
</gene>
<proteinExistence type="predicted"/>
<organism evidence="3 4">
    <name type="scientific">Penaeus vannamei</name>
    <name type="common">Whiteleg shrimp</name>
    <name type="synonym">Litopenaeus vannamei</name>
    <dbReference type="NCBI Taxonomy" id="6689"/>
    <lineage>
        <taxon>Eukaryota</taxon>
        <taxon>Metazoa</taxon>
        <taxon>Ecdysozoa</taxon>
        <taxon>Arthropoda</taxon>
        <taxon>Crustacea</taxon>
        <taxon>Multicrustacea</taxon>
        <taxon>Malacostraca</taxon>
        <taxon>Eumalacostraca</taxon>
        <taxon>Eucarida</taxon>
        <taxon>Decapoda</taxon>
        <taxon>Dendrobranchiata</taxon>
        <taxon>Penaeoidea</taxon>
        <taxon>Penaeidae</taxon>
        <taxon>Penaeus</taxon>
    </lineage>
</organism>